<protein>
    <submittedName>
        <fullName evidence="3">Amidase</fullName>
        <ecNumber evidence="3">3.5.1.4</ecNumber>
    </submittedName>
</protein>
<name>A0A5C8NRG7_9BURK</name>
<comment type="caution">
    <text evidence="3">The sequence shown here is derived from an EMBL/GenBank/DDBJ whole genome shotgun (WGS) entry which is preliminary data.</text>
</comment>
<dbReference type="EC" id="3.5.1.4" evidence="3"/>
<organism evidence="3 4">
    <name type="scientific">Zeimonas arvi</name>
    <dbReference type="NCBI Taxonomy" id="2498847"/>
    <lineage>
        <taxon>Bacteria</taxon>
        <taxon>Pseudomonadati</taxon>
        <taxon>Pseudomonadota</taxon>
        <taxon>Betaproteobacteria</taxon>
        <taxon>Burkholderiales</taxon>
        <taxon>Burkholderiaceae</taxon>
        <taxon>Zeimonas</taxon>
    </lineage>
</organism>
<proteinExistence type="predicted"/>
<dbReference type="InterPro" id="IPR000120">
    <property type="entry name" value="Amidase"/>
</dbReference>
<dbReference type="OrthoDB" id="112488at2"/>
<keyword evidence="3" id="KW-0378">Hydrolase</keyword>
<dbReference type="InterPro" id="IPR036928">
    <property type="entry name" value="AS_sf"/>
</dbReference>
<dbReference type="Pfam" id="PF01425">
    <property type="entry name" value="Amidase"/>
    <property type="match status" value="1"/>
</dbReference>
<dbReference type="InterPro" id="IPR023631">
    <property type="entry name" value="Amidase_dom"/>
</dbReference>
<evidence type="ECO:0000259" key="2">
    <source>
        <dbReference type="Pfam" id="PF01425"/>
    </source>
</evidence>
<evidence type="ECO:0000313" key="4">
    <source>
        <dbReference type="Proteomes" id="UP000321548"/>
    </source>
</evidence>
<dbReference type="PANTHER" id="PTHR11895">
    <property type="entry name" value="TRANSAMIDASE"/>
    <property type="match status" value="1"/>
</dbReference>
<dbReference type="Gene3D" id="3.90.1300.10">
    <property type="entry name" value="Amidase signature (AS) domain"/>
    <property type="match status" value="1"/>
</dbReference>
<reference evidence="3 4" key="1">
    <citation type="submission" date="2019-06" db="EMBL/GenBank/DDBJ databases">
        <title>Quisquiliibacterium sp. nov., isolated from a maize field.</title>
        <authorList>
            <person name="Lin S.-Y."/>
            <person name="Tsai C.-F."/>
            <person name="Young C.-C."/>
        </authorList>
    </citation>
    <scope>NUCLEOTIDE SEQUENCE [LARGE SCALE GENOMIC DNA]</scope>
    <source>
        <strain evidence="3 4">CC-CFT501</strain>
    </source>
</reference>
<dbReference type="GO" id="GO:0004040">
    <property type="term" value="F:amidase activity"/>
    <property type="evidence" value="ECO:0007669"/>
    <property type="project" value="UniProtKB-EC"/>
</dbReference>
<sequence>MTEIHELSAAELSNAYARGELSPVEAARAALERIERWEPKINAMYRVHRDAALEAATGSEARWRAGSPLSAIDGVPVTIKENIYTRGDPAPLGTQVTDRTPKAQDAPPAVRMREAGCVILGKTTMPDFGMLSSGRSSMHGTTRNPWRLDRNTAGSSSGAGAAGAAGYGPFHIGTDIGGSIRLPAALCGLYGLKPSLGRVPIDPPYMGRAAGPMTRSVTDAALMMNALARPDARDFMSLPYEPMDYAANVDGLSPKGLRIGVLTDMRAGLPPEPEVVAAVESAARALEAAGAIVEPAPAFLAPAMLDGICAFFEARSHADVATMAPEVRSRILPFIVEWCMHRASNFTGADVMTAYGQVMTMRDAAVRATARFDFLLMPTTPVVSWGAEQHSPSDDPHDALSHIAFTVAFNMSEQPAASVPWTHSADGLPIGVQVAGQRFDDLGVLRLSRALELLRPPLRPWPQP</sequence>
<dbReference type="Proteomes" id="UP000321548">
    <property type="component" value="Unassembled WGS sequence"/>
</dbReference>
<evidence type="ECO:0000313" key="3">
    <source>
        <dbReference type="EMBL" id="TXL64300.1"/>
    </source>
</evidence>
<dbReference type="EMBL" id="VDUY01000006">
    <property type="protein sequence ID" value="TXL64300.1"/>
    <property type="molecule type" value="Genomic_DNA"/>
</dbReference>
<dbReference type="PANTHER" id="PTHR11895:SF173">
    <property type="entry name" value="GLUTAMYL-TRNA AMIDOTRANSFERASE SUBUNIT A"/>
    <property type="match status" value="1"/>
</dbReference>
<feature type="domain" description="Amidase" evidence="2">
    <location>
        <begin position="25"/>
        <end position="444"/>
    </location>
</feature>
<evidence type="ECO:0000256" key="1">
    <source>
        <dbReference type="SAM" id="MobiDB-lite"/>
    </source>
</evidence>
<dbReference type="RefSeq" id="WP_147705360.1">
    <property type="nucleotide sequence ID" value="NZ_VDUY01000006.1"/>
</dbReference>
<accession>A0A5C8NRG7</accession>
<gene>
    <name evidence="3" type="ORF">FHP08_15330</name>
</gene>
<feature type="region of interest" description="Disordered" evidence="1">
    <location>
        <begin position="86"/>
        <end position="108"/>
    </location>
</feature>
<dbReference type="NCBIfam" id="NF005450">
    <property type="entry name" value="PRK07042.1"/>
    <property type="match status" value="1"/>
</dbReference>
<dbReference type="SUPFAM" id="SSF75304">
    <property type="entry name" value="Amidase signature (AS) enzymes"/>
    <property type="match status" value="1"/>
</dbReference>
<dbReference type="AlphaFoldDB" id="A0A5C8NRG7"/>
<keyword evidence="4" id="KW-1185">Reference proteome</keyword>